<evidence type="ECO:0000256" key="1">
    <source>
        <dbReference type="SAM" id="MobiDB-lite"/>
    </source>
</evidence>
<accession>A0AAD2FCN3</accession>
<comment type="caution">
    <text evidence="3">The sequence shown here is derived from an EMBL/GenBank/DDBJ whole genome shotgun (WGS) entry which is preliminary data.</text>
</comment>
<dbReference type="CDD" id="cd23799">
    <property type="entry name" value="UBCc_UBE2J"/>
    <property type="match status" value="1"/>
</dbReference>
<dbReference type="InterPro" id="IPR050113">
    <property type="entry name" value="Ub_conjugating_enzyme"/>
</dbReference>
<reference evidence="3" key="1">
    <citation type="submission" date="2023-08" db="EMBL/GenBank/DDBJ databases">
        <authorList>
            <person name="Audoor S."/>
            <person name="Bilcke G."/>
        </authorList>
    </citation>
    <scope>NUCLEOTIDE SEQUENCE</scope>
</reference>
<name>A0AAD2FCN3_9STRA</name>
<dbReference type="SUPFAM" id="SSF54495">
    <property type="entry name" value="UBC-like"/>
    <property type="match status" value="1"/>
</dbReference>
<feature type="compositionally biased region" description="Basic residues" evidence="1">
    <location>
        <begin position="181"/>
        <end position="192"/>
    </location>
</feature>
<dbReference type="InterPro" id="IPR000608">
    <property type="entry name" value="UBC"/>
</dbReference>
<sequence>MAPAMATARLRKELMNLKKAPPPDVLAEPDESNILKWFYGIRGASGTAFEGGIYIGKLVFPPQYPMKPPSIYMMTPSGRFEINTKLCMSMSDFHPESWNPMWSVSSIIQGVQSFMASDELTTGGLKNPPSEHKKYASLSAAYNAKMFPNLFGGDMEAAFVIADKARIEAEANSVKTEGSRVTRRTRTSRSSRRNGSEKKENDDNDNGNNDDNADNADNEDKAELTPEEIEKRRQKNAKKRAKQKAKKAAQKQQEE</sequence>
<dbReference type="SMART" id="SM00212">
    <property type="entry name" value="UBCc"/>
    <property type="match status" value="1"/>
</dbReference>
<dbReference type="FunFam" id="3.10.110.10:FF:000109">
    <property type="entry name" value="Ubiquitin-conjugating enzyme E2 J2-like"/>
    <property type="match status" value="1"/>
</dbReference>
<dbReference type="Pfam" id="PF00179">
    <property type="entry name" value="UQ_con"/>
    <property type="match status" value="1"/>
</dbReference>
<dbReference type="Proteomes" id="UP001295423">
    <property type="component" value="Unassembled WGS sequence"/>
</dbReference>
<keyword evidence="4" id="KW-1185">Reference proteome</keyword>
<dbReference type="EMBL" id="CAKOGP040000002">
    <property type="protein sequence ID" value="CAJ1925157.1"/>
    <property type="molecule type" value="Genomic_DNA"/>
</dbReference>
<feature type="compositionally biased region" description="Basic and acidic residues" evidence="1">
    <location>
        <begin position="218"/>
        <end position="231"/>
    </location>
</feature>
<proteinExistence type="predicted"/>
<organism evidence="3 4">
    <name type="scientific">Cylindrotheca closterium</name>
    <dbReference type="NCBI Taxonomy" id="2856"/>
    <lineage>
        <taxon>Eukaryota</taxon>
        <taxon>Sar</taxon>
        <taxon>Stramenopiles</taxon>
        <taxon>Ochrophyta</taxon>
        <taxon>Bacillariophyta</taxon>
        <taxon>Bacillariophyceae</taxon>
        <taxon>Bacillariophycidae</taxon>
        <taxon>Bacillariales</taxon>
        <taxon>Bacillariaceae</taxon>
        <taxon>Cylindrotheca</taxon>
    </lineage>
</organism>
<evidence type="ECO:0000313" key="3">
    <source>
        <dbReference type="EMBL" id="CAJ1925157.1"/>
    </source>
</evidence>
<evidence type="ECO:0000313" key="4">
    <source>
        <dbReference type="Proteomes" id="UP001295423"/>
    </source>
</evidence>
<feature type="compositionally biased region" description="Basic residues" evidence="1">
    <location>
        <begin position="232"/>
        <end position="249"/>
    </location>
</feature>
<dbReference type="PANTHER" id="PTHR24067">
    <property type="entry name" value="UBIQUITIN-CONJUGATING ENZYME E2"/>
    <property type="match status" value="1"/>
</dbReference>
<protein>
    <recommendedName>
        <fullName evidence="2">UBC core domain-containing protein</fullName>
    </recommendedName>
</protein>
<gene>
    <name evidence="3" type="ORF">CYCCA115_LOCUS1127</name>
</gene>
<dbReference type="PROSITE" id="PS50127">
    <property type="entry name" value="UBC_2"/>
    <property type="match status" value="1"/>
</dbReference>
<evidence type="ECO:0000259" key="2">
    <source>
        <dbReference type="PROSITE" id="PS50127"/>
    </source>
</evidence>
<feature type="domain" description="UBC core" evidence="2">
    <location>
        <begin position="5"/>
        <end position="155"/>
    </location>
</feature>
<feature type="region of interest" description="Disordered" evidence="1">
    <location>
        <begin position="170"/>
        <end position="255"/>
    </location>
</feature>
<dbReference type="Gene3D" id="3.10.110.10">
    <property type="entry name" value="Ubiquitin Conjugating Enzyme"/>
    <property type="match status" value="1"/>
</dbReference>
<dbReference type="AlphaFoldDB" id="A0AAD2FCN3"/>
<dbReference type="InterPro" id="IPR016135">
    <property type="entry name" value="UBQ-conjugating_enzyme/RWD"/>
</dbReference>